<comment type="subcellular location">
    <subcellularLocation>
        <location evidence="3">Cytoplasm</location>
    </subcellularLocation>
</comment>
<organism evidence="7 8">
    <name type="scientific">Candidatus Giovannonibacteria bacterium RIFCSPLOWO2_01_FULL_45_34</name>
    <dbReference type="NCBI Taxonomy" id="1798351"/>
    <lineage>
        <taxon>Bacteria</taxon>
        <taxon>Candidatus Giovannoniibacteriota</taxon>
    </lineage>
</organism>
<dbReference type="GO" id="GO:0000774">
    <property type="term" value="F:adenyl-nucleotide exchange factor activity"/>
    <property type="evidence" value="ECO:0007669"/>
    <property type="project" value="InterPro"/>
</dbReference>
<proteinExistence type="inferred from homology"/>
<dbReference type="GO" id="GO:0051087">
    <property type="term" value="F:protein-folding chaperone binding"/>
    <property type="evidence" value="ECO:0007669"/>
    <property type="project" value="InterPro"/>
</dbReference>
<evidence type="ECO:0000313" key="7">
    <source>
        <dbReference type="EMBL" id="OGF80739.1"/>
    </source>
</evidence>
<gene>
    <name evidence="3" type="primary">grpE</name>
    <name evidence="7" type="ORF">A2930_03695</name>
</gene>
<dbReference type="HAMAP" id="MF_01151">
    <property type="entry name" value="GrpE"/>
    <property type="match status" value="1"/>
</dbReference>
<keyword evidence="3 4" id="KW-0346">Stress response</keyword>
<dbReference type="InterPro" id="IPR000740">
    <property type="entry name" value="GrpE"/>
</dbReference>
<dbReference type="Pfam" id="PF01025">
    <property type="entry name" value="GrpE"/>
    <property type="match status" value="1"/>
</dbReference>
<keyword evidence="6" id="KW-0175">Coiled coil</keyword>
<evidence type="ECO:0000256" key="3">
    <source>
        <dbReference type="HAMAP-Rule" id="MF_01151"/>
    </source>
</evidence>
<dbReference type="EMBL" id="MFID01000030">
    <property type="protein sequence ID" value="OGF80739.1"/>
    <property type="molecule type" value="Genomic_DNA"/>
</dbReference>
<keyword evidence="2 3" id="KW-0143">Chaperone</keyword>
<comment type="function">
    <text evidence="3 4">Participates actively in the response to hyperosmotic and heat shock by preventing the aggregation of stress-denatured proteins, in association with DnaK and GrpE. It is the nucleotide exchange factor for DnaK and may function as a thermosensor. Unfolded proteins bind initially to DnaJ; upon interaction with the DnaJ-bound protein, DnaK hydrolyzes its bound ATP, resulting in the formation of a stable complex. GrpE releases ADP from DnaK; ATP binding to DnaK triggers the release of the substrate protein, thus completing the reaction cycle. Several rounds of ATP-dependent interactions between DnaJ, DnaK and GrpE are required for fully efficient folding.</text>
</comment>
<dbReference type="GO" id="GO:0005737">
    <property type="term" value="C:cytoplasm"/>
    <property type="evidence" value="ECO:0007669"/>
    <property type="project" value="UniProtKB-SubCell"/>
</dbReference>
<evidence type="ECO:0000256" key="1">
    <source>
        <dbReference type="ARBA" id="ARBA00009054"/>
    </source>
</evidence>
<dbReference type="Gene3D" id="2.30.22.10">
    <property type="entry name" value="Head domain of nucleotide exchange factor GrpE"/>
    <property type="match status" value="1"/>
</dbReference>
<dbReference type="GO" id="GO:0006457">
    <property type="term" value="P:protein folding"/>
    <property type="evidence" value="ECO:0007669"/>
    <property type="project" value="InterPro"/>
</dbReference>
<protein>
    <recommendedName>
        <fullName evidence="3 4">Protein GrpE</fullName>
    </recommendedName>
    <alternativeName>
        <fullName evidence="3">HSP-70 cofactor</fullName>
    </alternativeName>
</protein>
<dbReference type="InterPro" id="IPR013805">
    <property type="entry name" value="GrpE_CC"/>
</dbReference>
<keyword evidence="3" id="KW-0963">Cytoplasm</keyword>
<dbReference type="SUPFAM" id="SSF51064">
    <property type="entry name" value="Head domain of nucleotide exchange factor GrpE"/>
    <property type="match status" value="1"/>
</dbReference>
<dbReference type="STRING" id="1798351.A2930_03695"/>
<dbReference type="PROSITE" id="PS01071">
    <property type="entry name" value="GRPE"/>
    <property type="match status" value="1"/>
</dbReference>
<dbReference type="Proteomes" id="UP000178114">
    <property type="component" value="Unassembled WGS sequence"/>
</dbReference>
<feature type="coiled-coil region" evidence="6">
    <location>
        <begin position="4"/>
        <end position="43"/>
    </location>
</feature>
<name>A0A1F5WYN9_9BACT</name>
<dbReference type="PRINTS" id="PR00773">
    <property type="entry name" value="GRPEPROTEIN"/>
</dbReference>
<dbReference type="GO" id="GO:0042803">
    <property type="term" value="F:protein homodimerization activity"/>
    <property type="evidence" value="ECO:0007669"/>
    <property type="project" value="InterPro"/>
</dbReference>
<dbReference type="PANTHER" id="PTHR21237">
    <property type="entry name" value="GRPE PROTEIN"/>
    <property type="match status" value="1"/>
</dbReference>
<reference evidence="7 8" key="1">
    <citation type="journal article" date="2016" name="Nat. Commun.">
        <title>Thousands of microbial genomes shed light on interconnected biogeochemical processes in an aquifer system.</title>
        <authorList>
            <person name="Anantharaman K."/>
            <person name="Brown C.T."/>
            <person name="Hug L.A."/>
            <person name="Sharon I."/>
            <person name="Castelle C.J."/>
            <person name="Probst A.J."/>
            <person name="Thomas B.C."/>
            <person name="Singh A."/>
            <person name="Wilkins M.J."/>
            <person name="Karaoz U."/>
            <person name="Brodie E.L."/>
            <person name="Williams K.H."/>
            <person name="Hubbard S.S."/>
            <person name="Banfield J.F."/>
        </authorList>
    </citation>
    <scope>NUCLEOTIDE SEQUENCE [LARGE SCALE GENOMIC DNA]</scope>
</reference>
<dbReference type="CDD" id="cd00446">
    <property type="entry name" value="GrpE"/>
    <property type="match status" value="1"/>
</dbReference>
<dbReference type="AlphaFoldDB" id="A0A1F5WYN9"/>
<evidence type="ECO:0000256" key="6">
    <source>
        <dbReference type="SAM" id="Coils"/>
    </source>
</evidence>
<sequence length="175" mass="19830">MNDEDKNNNEEEILEDEVEVVEEEALQDKLKKLRADLKTCQSEKADYLAGWQRAKADFINARRDEEKARGEFAKYAAEKVLREMLVVADSLGLSGNAECKTVLEQLNNILKKEGVVQIEVNGLVFNPMYHEALGQTETDKKEEDGVALEELQKGYMLHGRVLRPAKVKVGTYKSD</sequence>
<dbReference type="PANTHER" id="PTHR21237:SF23">
    <property type="entry name" value="GRPE PROTEIN HOMOLOG, MITOCHONDRIAL"/>
    <property type="match status" value="1"/>
</dbReference>
<dbReference type="GO" id="GO:0051082">
    <property type="term" value="F:unfolded protein binding"/>
    <property type="evidence" value="ECO:0007669"/>
    <property type="project" value="TreeGrafter"/>
</dbReference>
<evidence type="ECO:0000256" key="5">
    <source>
        <dbReference type="RuleBase" id="RU004478"/>
    </source>
</evidence>
<evidence type="ECO:0000313" key="8">
    <source>
        <dbReference type="Proteomes" id="UP000178114"/>
    </source>
</evidence>
<comment type="similarity">
    <text evidence="1 3 5">Belongs to the GrpE family.</text>
</comment>
<comment type="subunit">
    <text evidence="3">Homodimer.</text>
</comment>
<comment type="caution">
    <text evidence="7">The sequence shown here is derived from an EMBL/GenBank/DDBJ whole genome shotgun (WGS) entry which is preliminary data.</text>
</comment>
<accession>A0A1F5WYN9</accession>
<dbReference type="SUPFAM" id="SSF58014">
    <property type="entry name" value="Coiled-coil domain of nucleotide exchange factor GrpE"/>
    <property type="match status" value="1"/>
</dbReference>
<evidence type="ECO:0000256" key="4">
    <source>
        <dbReference type="RuleBase" id="RU000639"/>
    </source>
</evidence>
<dbReference type="InterPro" id="IPR009012">
    <property type="entry name" value="GrpE_head"/>
</dbReference>
<dbReference type="Gene3D" id="3.90.20.20">
    <property type="match status" value="1"/>
</dbReference>
<evidence type="ECO:0000256" key="2">
    <source>
        <dbReference type="ARBA" id="ARBA00023186"/>
    </source>
</evidence>